<dbReference type="GO" id="GO:0005829">
    <property type="term" value="C:cytosol"/>
    <property type="evidence" value="ECO:0007669"/>
    <property type="project" value="TreeGrafter"/>
</dbReference>
<dbReference type="PANTHER" id="PTHR30154:SF34">
    <property type="entry name" value="TRANSCRIPTIONAL REGULATOR AZLB"/>
    <property type="match status" value="1"/>
</dbReference>
<organism evidence="5 6">
    <name type="scientific">Pannonibacter indicus</name>
    <dbReference type="NCBI Taxonomy" id="466044"/>
    <lineage>
        <taxon>Bacteria</taxon>
        <taxon>Pseudomonadati</taxon>
        <taxon>Pseudomonadota</taxon>
        <taxon>Alphaproteobacteria</taxon>
        <taxon>Hyphomicrobiales</taxon>
        <taxon>Stappiaceae</taxon>
        <taxon>Pannonibacter</taxon>
    </lineage>
</organism>
<gene>
    <name evidence="5" type="ORF">Ga0061067_10541</name>
</gene>
<dbReference type="SUPFAM" id="SSF54909">
    <property type="entry name" value="Dimeric alpha+beta barrel"/>
    <property type="match status" value="1"/>
</dbReference>
<accession>A0A0K6HZ95</accession>
<evidence type="ECO:0000259" key="4">
    <source>
        <dbReference type="PROSITE" id="PS50956"/>
    </source>
</evidence>
<dbReference type="Proteomes" id="UP000183900">
    <property type="component" value="Unassembled WGS sequence"/>
</dbReference>
<dbReference type="SUPFAM" id="SSF46785">
    <property type="entry name" value="Winged helix' DNA-binding domain"/>
    <property type="match status" value="1"/>
</dbReference>
<dbReference type="InterPro" id="IPR019887">
    <property type="entry name" value="Tscrpt_reg_AsnC/Lrp_C"/>
</dbReference>
<proteinExistence type="predicted"/>
<evidence type="ECO:0000313" key="6">
    <source>
        <dbReference type="Proteomes" id="UP000183900"/>
    </source>
</evidence>
<keyword evidence="1" id="KW-0805">Transcription regulation</keyword>
<dbReference type="Pfam" id="PF01037">
    <property type="entry name" value="AsnC_trans_reg"/>
    <property type="match status" value="1"/>
</dbReference>
<dbReference type="EMBL" id="CYHE01000005">
    <property type="protein sequence ID" value="CUA96128.1"/>
    <property type="molecule type" value="Genomic_DNA"/>
</dbReference>
<dbReference type="PRINTS" id="PR00033">
    <property type="entry name" value="HTHASNC"/>
</dbReference>
<dbReference type="InterPro" id="IPR019888">
    <property type="entry name" value="Tscrpt_reg_AsnC-like"/>
</dbReference>
<dbReference type="SMART" id="SM00344">
    <property type="entry name" value="HTH_ASNC"/>
    <property type="match status" value="1"/>
</dbReference>
<dbReference type="Gene3D" id="3.30.70.920">
    <property type="match status" value="1"/>
</dbReference>
<dbReference type="PROSITE" id="PS50956">
    <property type="entry name" value="HTH_ASNC_2"/>
    <property type="match status" value="1"/>
</dbReference>
<evidence type="ECO:0000256" key="2">
    <source>
        <dbReference type="ARBA" id="ARBA00023125"/>
    </source>
</evidence>
<dbReference type="InterPro" id="IPR036390">
    <property type="entry name" value="WH_DNA-bd_sf"/>
</dbReference>
<protein>
    <submittedName>
        <fullName evidence="5">DNA-binding transcriptional regulator, Lrp family</fullName>
    </submittedName>
</protein>
<feature type="domain" description="HTH asnC-type" evidence="4">
    <location>
        <begin position="2"/>
        <end position="63"/>
    </location>
</feature>
<evidence type="ECO:0000313" key="5">
    <source>
        <dbReference type="EMBL" id="CUA96128.1"/>
    </source>
</evidence>
<dbReference type="Pfam" id="PF13412">
    <property type="entry name" value="HTH_24"/>
    <property type="match status" value="1"/>
</dbReference>
<dbReference type="PANTHER" id="PTHR30154">
    <property type="entry name" value="LEUCINE-RESPONSIVE REGULATORY PROTEIN"/>
    <property type="match status" value="1"/>
</dbReference>
<keyword evidence="3" id="KW-0804">Transcription</keyword>
<dbReference type="AlphaFoldDB" id="A0A0K6HZ95"/>
<dbReference type="InterPro" id="IPR011008">
    <property type="entry name" value="Dimeric_a/b-barrel"/>
</dbReference>
<evidence type="ECO:0000256" key="1">
    <source>
        <dbReference type="ARBA" id="ARBA00023015"/>
    </source>
</evidence>
<evidence type="ECO:0000256" key="3">
    <source>
        <dbReference type="ARBA" id="ARBA00023163"/>
    </source>
</evidence>
<dbReference type="Gene3D" id="1.10.10.10">
    <property type="entry name" value="Winged helix-like DNA-binding domain superfamily/Winged helix DNA-binding domain"/>
    <property type="match status" value="1"/>
</dbReference>
<sequence>MLDDTDLALIAALRADGRRSISDLALDLKLSRATVRARLSRLVESGEIQGFTAVLRNEGQDLPIRAMMMLAIEGKRADTVIRRLSGMPEARSIHTTNGRWDLVIELATPDLASFDAALHRIRLIEGVSATETSLMLSAVKTWRR</sequence>
<dbReference type="InterPro" id="IPR000485">
    <property type="entry name" value="AsnC-type_HTH_dom"/>
</dbReference>
<dbReference type="GO" id="GO:0043565">
    <property type="term" value="F:sequence-specific DNA binding"/>
    <property type="evidence" value="ECO:0007669"/>
    <property type="project" value="InterPro"/>
</dbReference>
<reference evidence="6" key="1">
    <citation type="submission" date="2015-08" db="EMBL/GenBank/DDBJ databases">
        <authorList>
            <person name="Varghese N."/>
        </authorList>
    </citation>
    <scope>NUCLEOTIDE SEQUENCE [LARGE SCALE GENOMIC DNA]</scope>
    <source>
        <strain evidence="6">DSM 23407</strain>
    </source>
</reference>
<dbReference type="InterPro" id="IPR036388">
    <property type="entry name" value="WH-like_DNA-bd_sf"/>
</dbReference>
<name>A0A0K6HZ95_9HYPH</name>
<keyword evidence="2 5" id="KW-0238">DNA-binding</keyword>
<dbReference type="GO" id="GO:0043200">
    <property type="term" value="P:response to amino acid"/>
    <property type="evidence" value="ECO:0007669"/>
    <property type="project" value="TreeGrafter"/>
</dbReference>
<keyword evidence="6" id="KW-1185">Reference proteome</keyword>